<sequence>MAITYVCNRCGGAIHTYRFINIFDEKATTNPDEPVYFTELFERGRCTDHLICNSCREAFEILYRELALAIPNIETIMGYDVRLLDQLRNGVTWVNPQCYQENMNEPAYLAVHGQDGHDEPYYPPLEEALEAEDEEREENYEDTQGENEGEDAKEEKNQ</sequence>
<reference evidence="4 5" key="1">
    <citation type="submission" date="2015-05" db="EMBL/GenBank/DDBJ databases">
        <authorList>
            <person name="Fogelqvist Johan"/>
        </authorList>
    </citation>
    <scope>NUCLEOTIDE SEQUENCE [LARGE SCALE GENOMIC DNA]</scope>
    <source>
        <strain evidence="2">VL1</strain>
        <strain evidence="3">VL2</strain>
    </source>
</reference>
<gene>
    <name evidence="2" type="ORF">BN1708_001874</name>
    <name evidence="3" type="ORF">BN1723_002477</name>
</gene>
<dbReference type="Proteomes" id="UP000044602">
    <property type="component" value="Unassembled WGS sequence"/>
</dbReference>
<feature type="compositionally biased region" description="Acidic residues" evidence="1">
    <location>
        <begin position="127"/>
        <end position="152"/>
    </location>
</feature>
<keyword evidence="4" id="KW-1185">Reference proteome</keyword>
<dbReference type="AlphaFoldDB" id="A0A0G4KCS0"/>
<proteinExistence type="predicted"/>
<feature type="region of interest" description="Disordered" evidence="1">
    <location>
        <begin position="112"/>
        <end position="158"/>
    </location>
</feature>
<evidence type="ECO:0000313" key="3">
    <source>
        <dbReference type="EMBL" id="CRK18337.1"/>
    </source>
</evidence>
<name>A0A0G4KCS0_VERLO</name>
<dbReference type="EMBL" id="CVQH01000002">
    <property type="protein sequence ID" value="CRJ81332.1"/>
    <property type="molecule type" value="Genomic_DNA"/>
</dbReference>
<dbReference type="EMBL" id="CVQI01008890">
    <property type="protein sequence ID" value="CRK18337.1"/>
    <property type="molecule type" value="Genomic_DNA"/>
</dbReference>
<evidence type="ECO:0000313" key="4">
    <source>
        <dbReference type="Proteomes" id="UP000044602"/>
    </source>
</evidence>
<dbReference type="Proteomes" id="UP000045706">
    <property type="component" value="Unassembled WGS sequence"/>
</dbReference>
<accession>A0A0G4KCS0</accession>
<evidence type="ECO:0000313" key="2">
    <source>
        <dbReference type="EMBL" id="CRJ81332.1"/>
    </source>
</evidence>
<evidence type="ECO:0000313" key="5">
    <source>
        <dbReference type="Proteomes" id="UP000045706"/>
    </source>
</evidence>
<evidence type="ECO:0000256" key="1">
    <source>
        <dbReference type="SAM" id="MobiDB-lite"/>
    </source>
</evidence>
<organism evidence="2 4">
    <name type="scientific">Verticillium longisporum</name>
    <name type="common">Verticillium dahliae var. longisporum</name>
    <dbReference type="NCBI Taxonomy" id="100787"/>
    <lineage>
        <taxon>Eukaryota</taxon>
        <taxon>Fungi</taxon>
        <taxon>Dikarya</taxon>
        <taxon>Ascomycota</taxon>
        <taxon>Pezizomycotina</taxon>
        <taxon>Sordariomycetes</taxon>
        <taxon>Hypocreomycetidae</taxon>
        <taxon>Glomerellales</taxon>
        <taxon>Plectosphaerellaceae</taxon>
        <taxon>Verticillium</taxon>
    </lineage>
</organism>
<feature type="non-terminal residue" evidence="2">
    <location>
        <position position="158"/>
    </location>
</feature>
<protein>
    <submittedName>
        <fullName evidence="2">Uncharacterized protein</fullName>
    </submittedName>
</protein>